<name>A0A381YR31_9ZZZZ</name>
<dbReference type="Gene3D" id="3.20.20.70">
    <property type="entry name" value="Aldolase class I"/>
    <property type="match status" value="1"/>
</dbReference>
<dbReference type="InterPro" id="IPR023885">
    <property type="entry name" value="4Fe4S-binding_SPASM_dom"/>
</dbReference>
<protein>
    <recommendedName>
        <fullName evidence="1">4Fe4S-binding SPASM domain-containing protein</fullName>
    </recommendedName>
</protein>
<proteinExistence type="predicted"/>
<reference evidence="2" key="1">
    <citation type="submission" date="2018-05" db="EMBL/GenBank/DDBJ databases">
        <authorList>
            <person name="Lanie J.A."/>
            <person name="Ng W.-L."/>
            <person name="Kazmierczak K.M."/>
            <person name="Andrzejewski T.M."/>
            <person name="Davidsen T.M."/>
            <person name="Wayne K.J."/>
            <person name="Tettelin H."/>
            <person name="Glass J.I."/>
            <person name="Rusch D."/>
            <person name="Podicherti R."/>
            <person name="Tsui H.-C.T."/>
            <person name="Winkler M.E."/>
        </authorList>
    </citation>
    <scope>NUCLEOTIDE SEQUENCE</scope>
</reference>
<dbReference type="Pfam" id="PF13186">
    <property type="entry name" value="SPASM"/>
    <property type="match status" value="1"/>
</dbReference>
<dbReference type="CDD" id="cd21109">
    <property type="entry name" value="SPASM"/>
    <property type="match status" value="1"/>
</dbReference>
<dbReference type="SUPFAM" id="SSF102114">
    <property type="entry name" value="Radical SAM enzymes"/>
    <property type="match status" value="1"/>
</dbReference>
<dbReference type="InterPro" id="IPR013785">
    <property type="entry name" value="Aldolase_TIM"/>
</dbReference>
<evidence type="ECO:0000259" key="1">
    <source>
        <dbReference type="Pfam" id="PF13186"/>
    </source>
</evidence>
<dbReference type="AlphaFoldDB" id="A0A381YR31"/>
<accession>A0A381YR31</accession>
<sequence>MFVWWDGSVNPCDSDYKSTLCVGKAPESGLSSLWRSQQYEELRKIHKNQKRQQCNPCDRCVVI</sequence>
<feature type="domain" description="4Fe4S-binding SPASM" evidence="1">
    <location>
        <begin position="1"/>
        <end position="60"/>
    </location>
</feature>
<organism evidence="2">
    <name type="scientific">marine metagenome</name>
    <dbReference type="NCBI Taxonomy" id="408172"/>
    <lineage>
        <taxon>unclassified sequences</taxon>
        <taxon>metagenomes</taxon>
        <taxon>ecological metagenomes</taxon>
    </lineage>
</organism>
<dbReference type="InterPro" id="IPR058240">
    <property type="entry name" value="rSAM_sf"/>
</dbReference>
<dbReference type="EMBL" id="UINC01018834">
    <property type="protein sequence ID" value="SVA79409.1"/>
    <property type="molecule type" value="Genomic_DNA"/>
</dbReference>
<gene>
    <name evidence="2" type="ORF">METZ01_LOCUS132263</name>
</gene>
<evidence type="ECO:0000313" key="2">
    <source>
        <dbReference type="EMBL" id="SVA79409.1"/>
    </source>
</evidence>